<comment type="caution">
    <text evidence="2">The sequence shown here is derived from an EMBL/GenBank/DDBJ whole genome shotgun (WGS) entry which is preliminary data.</text>
</comment>
<name>A0ABR0EB45_ZASCE</name>
<feature type="region of interest" description="Disordered" evidence="1">
    <location>
        <begin position="206"/>
        <end position="227"/>
    </location>
</feature>
<reference evidence="2 3" key="1">
    <citation type="journal article" date="2023" name="G3 (Bethesda)">
        <title>A chromosome-level genome assembly of Zasmidium syzygii isolated from banana leaves.</title>
        <authorList>
            <person name="van Westerhoven A.C."/>
            <person name="Mehrabi R."/>
            <person name="Talebi R."/>
            <person name="Steentjes M.B.F."/>
            <person name="Corcolon B."/>
            <person name="Chong P.A."/>
            <person name="Kema G.H.J."/>
            <person name="Seidl M.F."/>
        </authorList>
    </citation>
    <scope>NUCLEOTIDE SEQUENCE [LARGE SCALE GENOMIC DNA]</scope>
    <source>
        <strain evidence="2 3">P124</strain>
    </source>
</reference>
<dbReference type="EMBL" id="JAXOVC010000007">
    <property type="protein sequence ID" value="KAK4498714.1"/>
    <property type="molecule type" value="Genomic_DNA"/>
</dbReference>
<accession>A0ABR0EB45</accession>
<keyword evidence="3" id="KW-1185">Reference proteome</keyword>
<sequence length="280" mass="30543">MFCTSLRRRKSFASIVNSLTSPSSLGLRENDLRTHDVALSLSSRLDPATGNSRAARLLRVLLLSPSTTSDTKLPSTLERILRFAALTGGKGLAIVFLLSPADEMGTKASADGMAAYAKLQAEMLNHTEIPFIPILPLPKLEDLANLLKSHQTALSSPQVSNKKGQGVTPFDLLRQCSNQPPMSEAAAFMLTDLFSDLREVAEACTTSTTDLSSSSPSRIDRTTQTSADASMYELRDADLAGSKLMKDRSRGQSKLKSFRELQGDARCRDLIEFWNEEFPA</sequence>
<organism evidence="2 3">
    <name type="scientific">Zasmidium cellare</name>
    <name type="common">Wine cellar mold</name>
    <name type="synonym">Racodium cellare</name>
    <dbReference type="NCBI Taxonomy" id="395010"/>
    <lineage>
        <taxon>Eukaryota</taxon>
        <taxon>Fungi</taxon>
        <taxon>Dikarya</taxon>
        <taxon>Ascomycota</taxon>
        <taxon>Pezizomycotina</taxon>
        <taxon>Dothideomycetes</taxon>
        <taxon>Dothideomycetidae</taxon>
        <taxon>Mycosphaerellales</taxon>
        <taxon>Mycosphaerellaceae</taxon>
        <taxon>Zasmidium</taxon>
    </lineage>
</organism>
<protein>
    <submittedName>
        <fullName evidence="2">Uncharacterized protein</fullName>
    </submittedName>
</protein>
<evidence type="ECO:0000313" key="2">
    <source>
        <dbReference type="EMBL" id="KAK4498714.1"/>
    </source>
</evidence>
<gene>
    <name evidence="2" type="ORF">PRZ48_009224</name>
</gene>
<proteinExistence type="predicted"/>
<dbReference type="Proteomes" id="UP001305779">
    <property type="component" value="Unassembled WGS sequence"/>
</dbReference>
<evidence type="ECO:0000313" key="3">
    <source>
        <dbReference type="Proteomes" id="UP001305779"/>
    </source>
</evidence>
<feature type="compositionally biased region" description="Low complexity" evidence="1">
    <location>
        <begin position="206"/>
        <end position="217"/>
    </location>
</feature>
<evidence type="ECO:0000256" key="1">
    <source>
        <dbReference type="SAM" id="MobiDB-lite"/>
    </source>
</evidence>